<dbReference type="AlphaFoldDB" id="A0AA90NTK9"/>
<proteinExistence type="inferred from homology"/>
<dbReference type="PROSITE" id="PS00028">
    <property type="entry name" value="ZINC_FINGER_C2H2_1"/>
    <property type="match status" value="9"/>
</dbReference>
<feature type="domain" description="C2H2-type" evidence="11">
    <location>
        <begin position="337"/>
        <end position="364"/>
    </location>
</feature>
<dbReference type="Pfam" id="PF00096">
    <property type="entry name" value="zf-C2H2"/>
    <property type="match status" value="7"/>
</dbReference>
<dbReference type="PROSITE" id="PS50157">
    <property type="entry name" value="ZINC_FINGER_C2H2_2"/>
    <property type="match status" value="9"/>
</dbReference>
<dbReference type="FunFam" id="3.30.160.60:FF:000264">
    <property type="entry name" value="Zinc finger protein 236"/>
    <property type="match status" value="1"/>
</dbReference>
<dbReference type="InterPro" id="IPR036236">
    <property type="entry name" value="Znf_C2H2_sf"/>
</dbReference>
<sequence>MMLKTYLFDRLYAYRLKLISLVTIGFFSLCFMISMHVISGPKQQIDDNIFLGGINYFSEPDRWVFKELDQPLVPEKFGNGKVLLVIESSFFTNKNQGEELGLSSTTDIDIDTDTDLALDAYLDIGENQDENINRIMESYMVVSMIRMLRKKEVEQIFIDYNNLLDLNEEHSDLLDAIDKLTSPLLDVKMCDIYVNTSFEKSMLNYAAVGEFTTGNSSDEAPVCKIKYNPQKNSQNQKNTYLNLCDATKYTKNDIDSETNHVDMNATKKVSGSKETVELYDFNKHSHEHVETIDEEILSVVSIKPEKNRKTYEGIVRGSNELCHLNKRIFLHDTGTLYKCDICSKKFMLNSELTAHLINHARKEPYGCNACDKEFYIENALQQHLKTHTGEQPYECDVCGMKFLVKSSLNRHLKLHTGEKPYECDVCATKFVYKDRLTRHMHTHTKEKNYGCNMCEKAFRTKDELQQHLKYHTGELAYECDVCGIKFLSKSSLHSHLKIHTGEKPYACHVCGMKFITKSQLNRHLKLHTREKNYGCNMCEKAFRRNDALQQHLKSHTGEKPYECSMCAKKFTTKSNLTLHKRRVHK</sequence>
<dbReference type="PANTHER" id="PTHR24393">
    <property type="entry name" value="ZINC FINGER PROTEIN"/>
    <property type="match status" value="1"/>
</dbReference>
<dbReference type="FunFam" id="3.30.160.60:FF:002343">
    <property type="entry name" value="Zinc finger protein 33A"/>
    <property type="match status" value="1"/>
</dbReference>
<keyword evidence="2" id="KW-0479">Metal-binding</keyword>
<keyword evidence="10" id="KW-0472">Membrane</keyword>
<dbReference type="EMBL" id="JASXSV010000033">
    <property type="protein sequence ID" value="MDP0590179.1"/>
    <property type="molecule type" value="Genomic_DNA"/>
</dbReference>
<evidence type="ECO:0000256" key="1">
    <source>
        <dbReference type="ARBA" id="ARBA00006991"/>
    </source>
</evidence>
<feature type="domain" description="C2H2-type" evidence="11">
    <location>
        <begin position="505"/>
        <end position="532"/>
    </location>
</feature>
<dbReference type="FunFam" id="3.30.160.60:FF:000557">
    <property type="entry name" value="zinc finger and SCAN domain-containing protein 29"/>
    <property type="match status" value="1"/>
</dbReference>
<evidence type="ECO:0000256" key="2">
    <source>
        <dbReference type="ARBA" id="ARBA00022723"/>
    </source>
</evidence>
<feature type="domain" description="C2H2-type" evidence="11">
    <location>
        <begin position="477"/>
        <end position="504"/>
    </location>
</feature>
<dbReference type="FunFam" id="3.30.160.60:FF:001437">
    <property type="entry name" value="Zinc finger protein 594"/>
    <property type="match status" value="1"/>
</dbReference>
<feature type="domain" description="C2H2-type" evidence="11">
    <location>
        <begin position="449"/>
        <end position="476"/>
    </location>
</feature>
<gene>
    <name evidence="12" type="ORF">QS748_13720</name>
</gene>
<evidence type="ECO:0000313" key="13">
    <source>
        <dbReference type="Proteomes" id="UP001178148"/>
    </source>
</evidence>
<feature type="domain" description="C2H2-type" evidence="11">
    <location>
        <begin position="393"/>
        <end position="420"/>
    </location>
</feature>
<name>A0AA90NTK9_9GAMM</name>
<keyword evidence="3" id="KW-0677">Repeat</keyword>
<dbReference type="Gene3D" id="3.30.160.60">
    <property type="entry name" value="Classic Zinc Finger"/>
    <property type="match status" value="9"/>
</dbReference>
<accession>A0AA90NTK9</accession>
<dbReference type="SMART" id="SM00355">
    <property type="entry name" value="ZnF_C2H2"/>
    <property type="match status" value="9"/>
</dbReference>
<comment type="similarity">
    <text evidence="1">Belongs to the krueppel C2H2-type zinc-finger protein family.</text>
</comment>
<evidence type="ECO:0000256" key="7">
    <source>
        <dbReference type="ARBA" id="ARBA00023125"/>
    </source>
</evidence>
<dbReference type="Pfam" id="PF12874">
    <property type="entry name" value="zf-met"/>
    <property type="match status" value="1"/>
</dbReference>
<keyword evidence="6" id="KW-0805">Transcription regulation</keyword>
<dbReference type="GO" id="GO:0000978">
    <property type="term" value="F:RNA polymerase II cis-regulatory region sequence-specific DNA binding"/>
    <property type="evidence" value="ECO:0007669"/>
    <property type="project" value="TreeGrafter"/>
</dbReference>
<comment type="caution">
    <text evidence="12">The sequence shown here is derived from an EMBL/GenBank/DDBJ whole genome shotgun (WGS) entry which is preliminary data.</text>
</comment>
<keyword evidence="10" id="KW-1133">Transmembrane helix</keyword>
<evidence type="ECO:0000256" key="3">
    <source>
        <dbReference type="ARBA" id="ARBA00022737"/>
    </source>
</evidence>
<dbReference type="PANTHER" id="PTHR24393:SF15">
    <property type="entry name" value="IP01243P-RELATED"/>
    <property type="match status" value="1"/>
</dbReference>
<organism evidence="12 13">
    <name type="scientific">Candidatus Endonucleibacter bathymodioli</name>
    <dbReference type="NCBI Taxonomy" id="539814"/>
    <lineage>
        <taxon>Bacteria</taxon>
        <taxon>Pseudomonadati</taxon>
        <taxon>Pseudomonadota</taxon>
        <taxon>Gammaproteobacteria</taxon>
        <taxon>Oceanospirillales</taxon>
        <taxon>Endozoicomonadaceae</taxon>
        <taxon>Candidatus Endonucleibacter</taxon>
    </lineage>
</organism>
<feature type="domain" description="C2H2-type" evidence="11">
    <location>
        <begin position="561"/>
        <end position="585"/>
    </location>
</feature>
<dbReference type="FunFam" id="3.30.160.60:FF:001498">
    <property type="entry name" value="Zinc finger protein 404"/>
    <property type="match status" value="2"/>
</dbReference>
<evidence type="ECO:0000256" key="6">
    <source>
        <dbReference type="ARBA" id="ARBA00023015"/>
    </source>
</evidence>
<evidence type="ECO:0000256" key="9">
    <source>
        <dbReference type="PROSITE-ProRule" id="PRU00042"/>
    </source>
</evidence>
<protein>
    <submittedName>
        <fullName evidence="12">C2H2-type zinc finger protein</fullName>
    </submittedName>
</protein>
<dbReference type="Proteomes" id="UP001178148">
    <property type="component" value="Unassembled WGS sequence"/>
</dbReference>
<evidence type="ECO:0000256" key="10">
    <source>
        <dbReference type="SAM" id="Phobius"/>
    </source>
</evidence>
<feature type="transmembrane region" description="Helical" evidence="10">
    <location>
        <begin position="12"/>
        <end position="38"/>
    </location>
</feature>
<keyword evidence="4 9" id="KW-0863">Zinc-finger</keyword>
<dbReference type="GO" id="GO:0008270">
    <property type="term" value="F:zinc ion binding"/>
    <property type="evidence" value="ECO:0007669"/>
    <property type="project" value="UniProtKB-KW"/>
</dbReference>
<feature type="domain" description="C2H2-type" evidence="11">
    <location>
        <begin position="421"/>
        <end position="448"/>
    </location>
</feature>
<feature type="domain" description="C2H2-type" evidence="11">
    <location>
        <begin position="533"/>
        <end position="560"/>
    </location>
</feature>
<keyword evidence="10" id="KW-0812">Transmembrane</keyword>
<evidence type="ECO:0000256" key="5">
    <source>
        <dbReference type="ARBA" id="ARBA00022833"/>
    </source>
</evidence>
<evidence type="ECO:0000259" key="11">
    <source>
        <dbReference type="PROSITE" id="PS50157"/>
    </source>
</evidence>
<evidence type="ECO:0000256" key="4">
    <source>
        <dbReference type="ARBA" id="ARBA00022771"/>
    </source>
</evidence>
<evidence type="ECO:0000313" key="12">
    <source>
        <dbReference type="EMBL" id="MDP0590179.1"/>
    </source>
</evidence>
<evidence type="ECO:0000256" key="8">
    <source>
        <dbReference type="ARBA" id="ARBA00023163"/>
    </source>
</evidence>
<dbReference type="InterPro" id="IPR013087">
    <property type="entry name" value="Znf_C2H2_type"/>
</dbReference>
<keyword evidence="8" id="KW-0804">Transcription</keyword>
<dbReference type="FunFam" id="3.30.160.60:FF:000045">
    <property type="entry name" value="ZFP69 zinc finger protein B"/>
    <property type="match status" value="1"/>
</dbReference>
<keyword evidence="5" id="KW-0862">Zinc</keyword>
<dbReference type="GO" id="GO:0001228">
    <property type="term" value="F:DNA-binding transcription activator activity, RNA polymerase II-specific"/>
    <property type="evidence" value="ECO:0007669"/>
    <property type="project" value="TreeGrafter"/>
</dbReference>
<keyword evidence="13" id="KW-1185">Reference proteome</keyword>
<feature type="domain" description="C2H2-type" evidence="11">
    <location>
        <begin position="365"/>
        <end position="392"/>
    </location>
</feature>
<dbReference type="SUPFAM" id="SSF57667">
    <property type="entry name" value="beta-beta-alpha zinc fingers"/>
    <property type="match status" value="5"/>
</dbReference>
<reference evidence="12 13" key="1">
    <citation type="journal article" date="2023" name="bioRxiv">
        <title>An intranuclear bacterial parasite of deep-sea mussels expresses apoptosis inhibitors acquired from its host.</title>
        <authorList>
            <person name="Gonzalez Porras M.A."/>
            <person name="Assie A."/>
            <person name="Tietjen M."/>
            <person name="Violette M."/>
            <person name="Kleiner M."/>
            <person name="Gruber-Vodicka H."/>
            <person name="Dubilier N."/>
            <person name="Leisch N."/>
        </authorList>
    </citation>
    <scope>NUCLEOTIDE SEQUENCE [LARGE SCALE GENOMIC DNA]</scope>
    <source>
        <strain evidence="12">IAP13</strain>
    </source>
</reference>
<keyword evidence="7" id="KW-0238">DNA-binding</keyword>